<gene>
    <name evidence="4" type="ORF">NBRC116591_05760</name>
</gene>
<evidence type="ECO:0000256" key="2">
    <source>
        <dbReference type="ARBA" id="ARBA00022695"/>
    </source>
</evidence>
<feature type="domain" description="Nucleotidyl transferase" evidence="3">
    <location>
        <begin position="1"/>
        <end position="114"/>
    </location>
</feature>
<dbReference type="Gene3D" id="3.90.550.10">
    <property type="entry name" value="Spore Coat Polysaccharide Biosynthesis Protein SpsA, Chain A"/>
    <property type="match status" value="1"/>
</dbReference>
<protein>
    <submittedName>
        <fullName evidence="4">Nucleotidyltransferase family protein</fullName>
    </submittedName>
</protein>
<keyword evidence="5" id="KW-1185">Reference proteome</keyword>
<dbReference type="InterPro" id="IPR005835">
    <property type="entry name" value="NTP_transferase_dom"/>
</dbReference>
<dbReference type="Pfam" id="PF00483">
    <property type="entry name" value="NTP_transferase"/>
    <property type="match status" value="1"/>
</dbReference>
<keyword evidence="1" id="KW-0808">Transferase</keyword>
<evidence type="ECO:0000259" key="3">
    <source>
        <dbReference type="Pfam" id="PF00483"/>
    </source>
</evidence>
<dbReference type="InterPro" id="IPR029044">
    <property type="entry name" value="Nucleotide-diphossugar_trans"/>
</dbReference>
<evidence type="ECO:0000313" key="4">
    <source>
        <dbReference type="EMBL" id="GAA6166766.1"/>
    </source>
</evidence>
<accession>A0ABQ0A553</accession>
<dbReference type="PANTHER" id="PTHR43584:SF8">
    <property type="entry name" value="N-ACETYLMURAMATE ALPHA-1-PHOSPHATE URIDYLYLTRANSFERASE"/>
    <property type="match status" value="1"/>
</dbReference>
<dbReference type="InterPro" id="IPR054790">
    <property type="entry name" value="MurU"/>
</dbReference>
<dbReference type="NCBIfam" id="NF045761">
    <property type="entry name" value="NAMPUrTaseMurU"/>
    <property type="match status" value="1"/>
</dbReference>
<dbReference type="Proteomes" id="UP001465153">
    <property type="component" value="Unassembled WGS sequence"/>
</dbReference>
<evidence type="ECO:0000256" key="1">
    <source>
        <dbReference type="ARBA" id="ARBA00022679"/>
    </source>
</evidence>
<dbReference type="InterPro" id="IPR050065">
    <property type="entry name" value="GlmU-like"/>
</dbReference>
<dbReference type="PANTHER" id="PTHR43584">
    <property type="entry name" value="NUCLEOTIDYL TRANSFERASE"/>
    <property type="match status" value="1"/>
</dbReference>
<sequence>MLLAAGFGKRMLPLTEKTPKPLLRVGDDTLIGHQLRRIKAAGFNDVVINVAYLGEQIVEALGDGSQYGLSIVFSKEEEPLETAGGIDNALELLGNDPFVLVNGDVWCDFPLSQWHSFSLGNDLGCLVMVDNPNHNHGGDFQIVEGYVRPCDVDRHQSTYTYSGLALLTPQLLFDYPRRRSAYPLKEVFDWAIAQNRLRGVVHQGDWVDVGTPERLQQLNSQLS</sequence>
<dbReference type="EMBL" id="BAABWN010000002">
    <property type="protein sequence ID" value="GAA6166766.1"/>
    <property type="molecule type" value="Genomic_DNA"/>
</dbReference>
<comment type="caution">
    <text evidence="4">The sequence shown here is derived from an EMBL/GenBank/DDBJ whole genome shotgun (WGS) entry which is preliminary data.</text>
</comment>
<reference evidence="4 5" key="1">
    <citation type="submission" date="2024-04" db="EMBL/GenBank/DDBJ databases">
        <title>Draft genome sequence of Sessilibacter corallicola NBRC 116591.</title>
        <authorList>
            <person name="Miyakawa T."/>
            <person name="Kusuya Y."/>
            <person name="Miura T."/>
        </authorList>
    </citation>
    <scope>NUCLEOTIDE SEQUENCE [LARGE SCALE GENOMIC DNA]</scope>
    <source>
        <strain evidence="4 5">KU-00831-HH</strain>
    </source>
</reference>
<organism evidence="4 5">
    <name type="scientific">Sessilibacter corallicola</name>
    <dbReference type="NCBI Taxonomy" id="2904075"/>
    <lineage>
        <taxon>Bacteria</taxon>
        <taxon>Pseudomonadati</taxon>
        <taxon>Pseudomonadota</taxon>
        <taxon>Gammaproteobacteria</taxon>
        <taxon>Cellvibrionales</taxon>
        <taxon>Cellvibrionaceae</taxon>
        <taxon>Sessilibacter</taxon>
    </lineage>
</organism>
<proteinExistence type="predicted"/>
<name>A0ABQ0A553_9GAMM</name>
<dbReference type="CDD" id="cd06422">
    <property type="entry name" value="NTP_transferase_like_1"/>
    <property type="match status" value="1"/>
</dbReference>
<evidence type="ECO:0000313" key="5">
    <source>
        <dbReference type="Proteomes" id="UP001465153"/>
    </source>
</evidence>
<keyword evidence="2" id="KW-0548">Nucleotidyltransferase</keyword>
<dbReference type="SUPFAM" id="SSF53448">
    <property type="entry name" value="Nucleotide-diphospho-sugar transferases"/>
    <property type="match status" value="1"/>
</dbReference>